<name>A0A0D8XE15_DICVI</name>
<evidence type="ECO:0000313" key="1">
    <source>
        <dbReference type="EMBL" id="KJH42007.1"/>
    </source>
</evidence>
<evidence type="ECO:0000313" key="2">
    <source>
        <dbReference type="Proteomes" id="UP000053766"/>
    </source>
</evidence>
<sequence>MTSLIPRKDSYADRSRCKCMKYVTRHLEGNRNYEKYDACRRRPYRRPCWEVINIYKTHVKITIIRLKSTTVRKFHVDDHRRQQHEMSRRILDDRVIVCTPLLERNKIEPFLSRKTNGDEK</sequence>
<dbReference type="OrthoDB" id="8189826at2759"/>
<dbReference type="Proteomes" id="UP000053766">
    <property type="component" value="Unassembled WGS sequence"/>
</dbReference>
<protein>
    <submittedName>
        <fullName evidence="1">Uncharacterized protein</fullName>
    </submittedName>
</protein>
<dbReference type="EMBL" id="KN716724">
    <property type="protein sequence ID" value="KJH42007.1"/>
    <property type="molecule type" value="Genomic_DNA"/>
</dbReference>
<reference evidence="2" key="2">
    <citation type="journal article" date="2016" name="Sci. Rep.">
        <title>Dictyocaulus viviparus genome, variome and transcriptome elucidate lungworm biology and support future intervention.</title>
        <authorList>
            <person name="McNulty S.N."/>
            <person name="Strube C."/>
            <person name="Rosa B.A."/>
            <person name="Martin J.C."/>
            <person name="Tyagi R."/>
            <person name="Choi Y.J."/>
            <person name="Wang Q."/>
            <person name="Hallsworth Pepin K."/>
            <person name="Zhang X."/>
            <person name="Ozersky P."/>
            <person name="Wilson R.K."/>
            <person name="Sternberg P.W."/>
            <person name="Gasser R.B."/>
            <person name="Mitreva M."/>
        </authorList>
    </citation>
    <scope>NUCLEOTIDE SEQUENCE [LARGE SCALE GENOMIC DNA]</scope>
    <source>
        <strain evidence="2">HannoverDv2000</strain>
    </source>
</reference>
<dbReference type="AlphaFoldDB" id="A0A0D8XE15"/>
<reference evidence="1 2" key="1">
    <citation type="submission" date="2013-11" db="EMBL/GenBank/DDBJ databases">
        <title>Draft genome of the bovine lungworm Dictyocaulus viviparus.</title>
        <authorList>
            <person name="Mitreva M."/>
        </authorList>
    </citation>
    <scope>NUCLEOTIDE SEQUENCE [LARGE SCALE GENOMIC DNA]</scope>
    <source>
        <strain evidence="1 2">HannoverDv2000</strain>
    </source>
</reference>
<keyword evidence="2" id="KW-1185">Reference proteome</keyword>
<organism evidence="1 2">
    <name type="scientific">Dictyocaulus viviparus</name>
    <name type="common">Bovine lungworm</name>
    <dbReference type="NCBI Taxonomy" id="29172"/>
    <lineage>
        <taxon>Eukaryota</taxon>
        <taxon>Metazoa</taxon>
        <taxon>Ecdysozoa</taxon>
        <taxon>Nematoda</taxon>
        <taxon>Chromadorea</taxon>
        <taxon>Rhabditida</taxon>
        <taxon>Rhabditina</taxon>
        <taxon>Rhabditomorpha</taxon>
        <taxon>Strongyloidea</taxon>
        <taxon>Metastrongylidae</taxon>
        <taxon>Dictyocaulus</taxon>
    </lineage>
</organism>
<proteinExistence type="predicted"/>
<accession>A0A0D8XE15</accession>
<gene>
    <name evidence="1" type="ORF">DICVIV_12009</name>
</gene>